<evidence type="ECO:0000256" key="3">
    <source>
        <dbReference type="ARBA" id="ARBA00011870"/>
    </source>
</evidence>
<dbReference type="SUPFAM" id="SSF52922">
    <property type="entry name" value="TK C-terminal domain-like"/>
    <property type="match status" value="1"/>
</dbReference>
<dbReference type="InterPro" id="IPR003016">
    <property type="entry name" value="2-oxoA_DH_lipoyl-BS"/>
</dbReference>
<dbReference type="InterPro" id="IPR009014">
    <property type="entry name" value="Transketo_C/PFOR_II"/>
</dbReference>
<comment type="catalytic activity">
    <reaction evidence="10">
        <text>N(6)-[(R)-lipoyl]-L-lysyl-[protein] + pyruvate + H(+) = N(6)-[(R)-S(8)-acetyldihydrolipoyl]-L-lysyl-[protein] + CO2</text>
        <dbReference type="Rhea" id="RHEA:19189"/>
        <dbReference type="Rhea" id="RHEA-COMP:10474"/>
        <dbReference type="Rhea" id="RHEA-COMP:10478"/>
        <dbReference type="ChEBI" id="CHEBI:15361"/>
        <dbReference type="ChEBI" id="CHEBI:15378"/>
        <dbReference type="ChEBI" id="CHEBI:16526"/>
        <dbReference type="ChEBI" id="CHEBI:83099"/>
        <dbReference type="ChEBI" id="CHEBI:83111"/>
        <dbReference type="EC" id="1.2.4.1"/>
    </reaction>
</comment>
<dbReference type="NCBIfam" id="NF006667">
    <property type="entry name" value="PRK09212.1"/>
    <property type="match status" value="1"/>
</dbReference>
<evidence type="ECO:0000256" key="2">
    <source>
        <dbReference type="ARBA" id="ARBA00001964"/>
    </source>
</evidence>
<proteinExistence type="predicted"/>
<evidence type="ECO:0000256" key="4">
    <source>
        <dbReference type="ARBA" id="ARBA00012281"/>
    </source>
</evidence>
<dbReference type="SUPFAM" id="SSF51230">
    <property type="entry name" value="Single hybrid motif"/>
    <property type="match status" value="1"/>
</dbReference>
<comment type="cofactor">
    <cofactor evidence="2 10">
        <name>thiamine diphosphate</name>
        <dbReference type="ChEBI" id="CHEBI:58937"/>
    </cofactor>
</comment>
<dbReference type="PANTHER" id="PTHR11624">
    <property type="entry name" value="DEHYDROGENASE RELATED"/>
    <property type="match status" value="1"/>
</dbReference>
<reference evidence="13" key="2">
    <citation type="submission" date="2021-08" db="EMBL/GenBank/DDBJ databases">
        <authorList>
            <person name="Tani A."/>
            <person name="Ola A."/>
            <person name="Ogura Y."/>
            <person name="Katsura K."/>
            <person name="Hayashi T."/>
        </authorList>
    </citation>
    <scope>NUCLEOTIDE SEQUENCE</scope>
    <source>
        <strain evidence="13">DSM 23632</strain>
    </source>
</reference>
<dbReference type="EC" id="1.2.4.1" evidence="4 10"/>
<reference evidence="13" key="1">
    <citation type="journal article" date="2021" name="Front. Microbiol.">
        <title>Comprehensive Comparative Genomics and Phenotyping of Methylobacterium Species.</title>
        <authorList>
            <person name="Alessa O."/>
            <person name="Ogura Y."/>
            <person name="Fujitani Y."/>
            <person name="Takami H."/>
            <person name="Hayashi T."/>
            <person name="Sahin N."/>
            <person name="Tani A."/>
        </authorList>
    </citation>
    <scope>NUCLEOTIDE SEQUENCE</scope>
    <source>
        <strain evidence="13">DSM 23632</strain>
    </source>
</reference>
<keyword evidence="6" id="KW-0450">Lipoyl</keyword>
<keyword evidence="9 10" id="KW-0670">Pyruvate</keyword>
<evidence type="ECO:0000256" key="7">
    <source>
        <dbReference type="ARBA" id="ARBA00023002"/>
    </source>
</evidence>
<dbReference type="PANTHER" id="PTHR11624:SF96">
    <property type="entry name" value="PYRUVATE DEHYDROGENASE E1 COMPONENT SUBUNIT BETA, MITOCHONDRIAL"/>
    <property type="match status" value="1"/>
</dbReference>
<gene>
    <name evidence="13" type="primary">dxs_1</name>
    <name evidence="13" type="ORF">MPOCJGCO_0322</name>
</gene>
<accession>A0ABQ4TSC5</accession>
<evidence type="ECO:0000256" key="9">
    <source>
        <dbReference type="ARBA" id="ARBA00023317"/>
    </source>
</evidence>
<evidence type="ECO:0000256" key="8">
    <source>
        <dbReference type="ARBA" id="ARBA00023052"/>
    </source>
</evidence>
<comment type="subunit">
    <text evidence="3">Heterodimer of an alpha and a beta chain.</text>
</comment>
<feature type="region of interest" description="Disordered" evidence="11">
    <location>
        <begin position="85"/>
        <end position="158"/>
    </location>
</feature>
<evidence type="ECO:0000313" key="14">
    <source>
        <dbReference type="Proteomes" id="UP001055057"/>
    </source>
</evidence>
<dbReference type="Pfam" id="PF02780">
    <property type="entry name" value="Transketolase_C"/>
    <property type="match status" value="1"/>
</dbReference>
<name>A0ABQ4TSC5_9HYPH</name>
<evidence type="ECO:0000256" key="5">
    <source>
        <dbReference type="ARBA" id="ARBA00016138"/>
    </source>
</evidence>
<evidence type="ECO:0000256" key="6">
    <source>
        <dbReference type="ARBA" id="ARBA00022823"/>
    </source>
</evidence>
<evidence type="ECO:0000256" key="10">
    <source>
        <dbReference type="RuleBase" id="RU364074"/>
    </source>
</evidence>
<dbReference type="Pfam" id="PF02779">
    <property type="entry name" value="Transket_pyr"/>
    <property type="match status" value="1"/>
</dbReference>
<sequence>MATDILMPALSPTMEEGKLAKWLKKEGDPIKSGDVLAEIETDKATMEVEAIDEGVLAKILVAEGTEGVAVNTPIAIIAGEGEDVSAAASGGGGPKPNGKDTGTDAGGQPAPTPTAQAEGLADRPAATAKTADDAAKAPAAPATITNKAPAPVMDEFPADTPMVTTTVREALRDAMAEEMRRDGDVFVMGEEVAEYQGAYKITQGLLQEFGARRVVDTPITEHGFAGIGVGAALSGLKPVVEFMTFNFAMQAIDHIINSAAKTLYMSGGQLGCPIVFRGPNGAAARVGAQHSHDYSAWYSNVPGLKVIAPYTASDAKGLLKAAIRDPNPVIFLENEILYGQTFPVPKLDDFVLPIGKARVHRTGSDVTIVSFSIGMTYALKAAQVLAEQGIEAEVIDLRTLRPMDTDTVLESVKKTGRCVTVEEGFPQSGIGAEISARLMVDAFDYLDAPVLRVTGKDVPMPYAANLEKLALPNVAEVVEAAKAVCYK</sequence>
<dbReference type="Gene3D" id="3.40.50.920">
    <property type="match status" value="1"/>
</dbReference>
<dbReference type="CDD" id="cd06849">
    <property type="entry name" value="lipoyl_domain"/>
    <property type="match status" value="1"/>
</dbReference>
<comment type="cofactor">
    <cofactor evidence="1">
        <name>(R)-lipoate</name>
        <dbReference type="ChEBI" id="CHEBI:83088"/>
    </cofactor>
</comment>
<keyword evidence="7 10" id="KW-0560">Oxidoreductase</keyword>
<evidence type="ECO:0000256" key="1">
    <source>
        <dbReference type="ARBA" id="ARBA00001938"/>
    </source>
</evidence>
<organism evidence="13 14">
    <name type="scientific">Methylobacterium trifolii</name>
    <dbReference type="NCBI Taxonomy" id="1003092"/>
    <lineage>
        <taxon>Bacteria</taxon>
        <taxon>Pseudomonadati</taxon>
        <taxon>Pseudomonadota</taxon>
        <taxon>Alphaproteobacteria</taxon>
        <taxon>Hyphomicrobiales</taxon>
        <taxon>Methylobacteriaceae</taxon>
        <taxon>Methylobacterium</taxon>
    </lineage>
</organism>
<dbReference type="InterPro" id="IPR000089">
    <property type="entry name" value="Biotin_lipoyl"/>
</dbReference>
<dbReference type="Gene3D" id="2.40.50.100">
    <property type="match status" value="1"/>
</dbReference>
<feature type="compositionally biased region" description="Low complexity" evidence="11">
    <location>
        <begin position="136"/>
        <end position="151"/>
    </location>
</feature>
<dbReference type="SMART" id="SM00861">
    <property type="entry name" value="Transket_pyr"/>
    <property type="match status" value="1"/>
</dbReference>
<evidence type="ECO:0000313" key="13">
    <source>
        <dbReference type="EMBL" id="GJE58243.1"/>
    </source>
</evidence>
<keyword evidence="14" id="KW-1185">Reference proteome</keyword>
<dbReference type="InterPro" id="IPR027110">
    <property type="entry name" value="PDHB_mito-type"/>
</dbReference>
<feature type="domain" description="Lipoyl-binding" evidence="12">
    <location>
        <begin position="2"/>
        <end position="78"/>
    </location>
</feature>
<dbReference type="NCBIfam" id="NF008854">
    <property type="entry name" value="PRK11892.1"/>
    <property type="match status" value="1"/>
</dbReference>
<dbReference type="InterPro" id="IPR005475">
    <property type="entry name" value="Transketolase-like_Pyr-bd"/>
</dbReference>
<dbReference type="PROSITE" id="PS00189">
    <property type="entry name" value="LIPOYL"/>
    <property type="match status" value="1"/>
</dbReference>
<dbReference type="PROSITE" id="PS50968">
    <property type="entry name" value="BIOTINYL_LIPOYL"/>
    <property type="match status" value="1"/>
</dbReference>
<dbReference type="InterPro" id="IPR029061">
    <property type="entry name" value="THDP-binding"/>
</dbReference>
<evidence type="ECO:0000259" key="12">
    <source>
        <dbReference type="PROSITE" id="PS50968"/>
    </source>
</evidence>
<dbReference type="CDD" id="cd07036">
    <property type="entry name" value="TPP_PYR_E1-PDHc-beta_like"/>
    <property type="match status" value="1"/>
</dbReference>
<dbReference type="Gene3D" id="3.40.50.970">
    <property type="match status" value="1"/>
</dbReference>
<keyword evidence="8 10" id="KW-0786">Thiamine pyrophosphate</keyword>
<protein>
    <recommendedName>
        <fullName evidence="5 10">Pyruvate dehydrogenase E1 component subunit beta</fullName>
        <ecNumber evidence="4 10">1.2.4.1</ecNumber>
    </recommendedName>
</protein>
<comment type="function">
    <text evidence="10">The pyruvate dehydrogenase complex catalyzes the overall conversion of pyruvate to acetyl-CoA and CO2.</text>
</comment>
<dbReference type="SUPFAM" id="SSF52518">
    <property type="entry name" value="Thiamin diphosphate-binding fold (THDP-binding)"/>
    <property type="match status" value="1"/>
</dbReference>
<dbReference type="EMBL" id="BPRB01000019">
    <property type="protein sequence ID" value="GJE58243.1"/>
    <property type="molecule type" value="Genomic_DNA"/>
</dbReference>
<dbReference type="Pfam" id="PF00364">
    <property type="entry name" value="Biotin_lipoyl"/>
    <property type="match status" value="1"/>
</dbReference>
<dbReference type="InterPro" id="IPR011053">
    <property type="entry name" value="Single_hybrid_motif"/>
</dbReference>
<evidence type="ECO:0000256" key="11">
    <source>
        <dbReference type="SAM" id="MobiDB-lite"/>
    </source>
</evidence>
<comment type="caution">
    <text evidence="13">The sequence shown here is derived from an EMBL/GenBank/DDBJ whole genome shotgun (WGS) entry which is preliminary data.</text>
</comment>
<dbReference type="InterPro" id="IPR033248">
    <property type="entry name" value="Transketolase_C"/>
</dbReference>
<dbReference type="Proteomes" id="UP001055057">
    <property type="component" value="Unassembled WGS sequence"/>
</dbReference>
<dbReference type="RefSeq" id="WP_238180872.1">
    <property type="nucleotide sequence ID" value="NZ_BPRB01000019.1"/>
</dbReference>